<evidence type="ECO:0000256" key="3">
    <source>
        <dbReference type="ARBA" id="ARBA00023136"/>
    </source>
</evidence>
<evidence type="ECO:0000256" key="2">
    <source>
        <dbReference type="ARBA" id="ARBA00022989"/>
    </source>
</evidence>
<dbReference type="CDD" id="cd17477">
    <property type="entry name" value="MFS_YcaD_like"/>
    <property type="match status" value="1"/>
</dbReference>
<dbReference type="EMBL" id="JALIDZ010000006">
    <property type="protein sequence ID" value="MCT8973178.1"/>
    <property type="molecule type" value="Genomic_DNA"/>
</dbReference>
<evidence type="ECO:0000313" key="6">
    <source>
        <dbReference type="EMBL" id="MCT8973178.1"/>
    </source>
</evidence>
<feature type="transmembrane region" description="Helical" evidence="4">
    <location>
        <begin position="145"/>
        <end position="168"/>
    </location>
</feature>
<feature type="transmembrane region" description="Helical" evidence="4">
    <location>
        <begin position="303"/>
        <end position="324"/>
    </location>
</feature>
<feature type="transmembrane region" description="Helical" evidence="4">
    <location>
        <begin position="336"/>
        <end position="362"/>
    </location>
</feature>
<keyword evidence="3 4" id="KW-0472">Membrane</keyword>
<dbReference type="SUPFAM" id="SSF103473">
    <property type="entry name" value="MFS general substrate transporter"/>
    <property type="match status" value="1"/>
</dbReference>
<dbReference type="Gene3D" id="1.20.1250.20">
    <property type="entry name" value="MFS general substrate transporter like domains"/>
    <property type="match status" value="2"/>
</dbReference>
<feature type="transmembrane region" description="Helical" evidence="4">
    <location>
        <begin position="117"/>
        <end position="138"/>
    </location>
</feature>
<name>A0AAW5R2V9_9HYPH</name>
<dbReference type="InterPro" id="IPR036259">
    <property type="entry name" value="MFS_trans_sf"/>
</dbReference>
<accession>A0AAW5R2V9</accession>
<dbReference type="Proteomes" id="UP001320898">
    <property type="component" value="Unassembled WGS sequence"/>
</dbReference>
<sequence length="402" mass="41925">MVQNAVERSADKPESRQQGRLRSMAAAIVCISVVGFALSLTLPLLSLMLEARGVSDTWIGLNTAVAGVAALIVSPLTAGLARRFGTTRLIYLAILAGCVCLLLLAPAPFWLWFPLRFILSAAITILFVISEFWINAAAPDHKRGLVMGIYSTVLSMGFALGPAVLAIFGSASTVPLGIAIAAFLFAAVPVAFAGPLVPRVEGRANYRLLALLFVAPAATLAAFVYGSGESTMFTFMALWGIRGGLTESTAALLITMAGLGNMLSQIPIGLVADRANKTLALAVCGAFGFIGAALLPATVGTPWLVFTVIFFWGGMAAGLYTVGLTQLGARFSGADLAAANGLFVMLYAVGMLVGPGVGGIALDLWPLYGMPMVIATFFGIYAAFAFVRWWLAPPAASGRPIP</sequence>
<reference evidence="6 7" key="1">
    <citation type="submission" date="2022-04" db="EMBL/GenBank/DDBJ databases">
        <authorList>
            <person name="Ye Y.-Q."/>
            <person name="Du Z.-J."/>
        </authorList>
    </citation>
    <scope>NUCLEOTIDE SEQUENCE [LARGE SCALE GENOMIC DNA]</scope>
    <source>
        <strain evidence="6 7">A6E488</strain>
    </source>
</reference>
<dbReference type="PANTHER" id="PTHR23521">
    <property type="entry name" value="TRANSPORTER MFS SUPERFAMILY"/>
    <property type="match status" value="1"/>
</dbReference>
<evidence type="ECO:0000313" key="7">
    <source>
        <dbReference type="Proteomes" id="UP001320898"/>
    </source>
</evidence>
<feature type="transmembrane region" description="Helical" evidence="4">
    <location>
        <begin position="279"/>
        <end position="297"/>
    </location>
</feature>
<dbReference type="InterPro" id="IPR011701">
    <property type="entry name" value="MFS"/>
</dbReference>
<dbReference type="PROSITE" id="PS50850">
    <property type="entry name" value="MFS"/>
    <property type="match status" value="1"/>
</dbReference>
<organism evidence="6 7">
    <name type="scientific">Microbaculum marinisediminis</name>
    <dbReference type="NCBI Taxonomy" id="2931392"/>
    <lineage>
        <taxon>Bacteria</taxon>
        <taxon>Pseudomonadati</taxon>
        <taxon>Pseudomonadota</taxon>
        <taxon>Alphaproteobacteria</taxon>
        <taxon>Hyphomicrobiales</taxon>
        <taxon>Tepidamorphaceae</taxon>
        <taxon>Microbaculum</taxon>
    </lineage>
</organism>
<dbReference type="InterPro" id="IPR047200">
    <property type="entry name" value="MFS_YcaD-like"/>
</dbReference>
<feature type="transmembrane region" description="Helical" evidence="4">
    <location>
        <begin position="21"/>
        <end position="45"/>
    </location>
</feature>
<dbReference type="GO" id="GO:0005886">
    <property type="term" value="C:plasma membrane"/>
    <property type="evidence" value="ECO:0007669"/>
    <property type="project" value="TreeGrafter"/>
</dbReference>
<gene>
    <name evidence="6" type="ORF">MUB46_15045</name>
</gene>
<keyword evidence="2 4" id="KW-1133">Transmembrane helix</keyword>
<comment type="caution">
    <text evidence="6">The sequence shown here is derived from an EMBL/GenBank/DDBJ whole genome shotgun (WGS) entry which is preliminary data.</text>
</comment>
<evidence type="ECO:0000259" key="5">
    <source>
        <dbReference type="PROSITE" id="PS50850"/>
    </source>
</evidence>
<proteinExistence type="predicted"/>
<dbReference type="GO" id="GO:0022857">
    <property type="term" value="F:transmembrane transporter activity"/>
    <property type="evidence" value="ECO:0007669"/>
    <property type="project" value="InterPro"/>
</dbReference>
<feature type="transmembrane region" description="Helical" evidence="4">
    <location>
        <begin position="89"/>
        <end position="111"/>
    </location>
</feature>
<feature type="transmembrane region" description="Helical" evidence="4">
    <location>
        <begin position="248"/>
        <end position="272"/>
    </location>
</feature>
<evidence type="ECO:0000256" key="4">
    <source>
        <dbReference type="SAM" id="Phobius"/>
    </source>
</evidence>
<dbReference type="Pfam" id="PF07690">
    <property type="entry name" value="MFS_1"/>
    <property type="match status" value="1"/>
</dbReference>
<dbReference type="PANTHER" id="PTHR23521:SF3">
    <property type="entry name" value="MFS TRANSPORTER"/>
    <property type="match status" value="1"/>
</dbReference>
<feature type="transmembrane region" description="Helical" evidence="4">
    <location>
        <begin position="57"/>
        <end position="77"/>
    </location>
</feature>
<dbReference type="InterPro" id="IPR020846">
    <property type="entry name" value="MFS_dom"/>
</dbReference>
<keyword evidence="1 4" id="KW-0812">Transmembrane</keyword>
<evidence type="ECO:0000256" key="1">
    <source>
        <dbReference type="ARBA" id="ARBA00022692"/>
    </source>
</evidence>
<protein>
    <submittedName>
        <fullName evidence="6">MFS transporter</fullName>
    </submittedName>
</protein>
<feature type="transmembrane region" description="Helical" evidence="4">
    <location>
        <begin position="174"/>
        <end position="196"/>
    </location>
</feature>
<feature type="domain" description="Major facilitator superfamily (MFS) profile" evidence="5">
    <location>
        <begin position="214"/>
        <end position="402"/>
    </location>
</feature>
<dbReference type="AlphaFoldDB" id="A0AAW5R2V9"/>
<feature type="transmembrane region" description="Helical" evidence="4">
    <location>
        <begin position="368"/>
        <end position="391"/>
    </location>
</feature>
<feature type="transmembrane region" description="Helical" evidence="4">
    <location>
        <begin position="208"/>
        <end position="228"/>
    </location>
</feature>
<dbReference type="RefSeq" id="WP_261616757.1">
    <property type="nucleotide sequence ID" value="NZ_JALIDZ010000006.1"/>
</dbReference>
<keyword evidence="7" id="KW-1185">Reference proteome</keyword>